<feature type="region of interest" description="Disordered" evidence="1">
    <location>
        <begin position="101"/>
        <end position="132"/>
    </location>
</feature>
<proteinExistence type="predicted"/>
<feature type="compositionally biased region" description="Basic and acidic residues" evidence="1">
    <location>
        <begin position="109"/>
        <end position="125"/>
    </location>
</feature>
<evidence type="ECO:0000256" key="1">
    <source>
        <dbReference type="SAM" id="MobiDB-lite"/>
    </source>
</evidence>
<dbReference type="Gene3D" id="3.30.2220.20">
    <property type="entry name" value="Phage tail assembly chaperone gp13-like"/>
    <property type="match status" value="1"/>
</dbReference>
<dbReference type="EMBL" id="LR796937">
    <property type="protein sequence ID" value="CAB4176431.1"/>
    <property type="molecule type" value="Genomic_DNA"/>
</dbReference>
<protein>
    <submittedName>
        <fullName evidence="2">Uncharacterized protein</fullName>
    </submittedName>
</protein>
<gene>
    <name evidence="2" type="ORF">UFOVP978_32</name>
</gene>
<dbReference type="InterPro" id="IPR038556">
    <property type="entry name" value="TAC_Gp13-like_sf"/>
</dbReference>
<name>A0A6J5Q4M3_9CAUD</name>
<organism evidence="2">
    <name type="scientific">uncultured Caudovirales phage</name>
    <dbReference type="NCBI Taxonomy" id="2100421"/>
    <lineage>
        <taxon>Viruses</taxon>
        <taxon>Duplodnaviria</taxon>
        <taxon>Heunggongvirae</taxon>
        <taxon>Uroviricota</taxon>
        <taxon>Caudoviricetes</taxon>
        <taxon>Peduoviridae</taxon>
        <taxon>Maltschvirus</taxon>
        <taxon>Maltschvirus maltsch</taxon>
    </lineage>
</organism>
<sequence length="132" mass="14109">MSDLRAAILSADDVPEESLEIPEWGVTVTVKGMTGESRAHMMTRSVDPNTGEMSFEALYPEVIIATVMDPETGEPVFGPGDRGVLNSKSGGVLERVAQEGMRLSGLTKAEQDEMGKVSSTEKEDSTSDSLNT</sequence>
<evidence type="ECO:0000313" key="2">
    <source>
        <dbReference type="EMBL" id="CAB4176431.1"/>
    </source>
</evidence>
<reference evidence="2" key="1">
    <citation type="submission" date="2020-05" db="EMBL/GenBank/DDBJ databases">
        <authorList>
            <person name="Chiriac C."/>
            <person name="Salcher M."/>
            <person name="Ghai R."/>
            <person name="Kavagutti S V."/>
        </authorList>
    </citation>
    <scope>NUCLEOTIDE SEQUENCE</scope>
</reference>
<accession>A0A6J5Q4M3</accession>